<dbReference type="InterPro" id="IPR036388">
    <property type="entry name" value="WH-like_DNA-bd_sf"/>
</dbReference>
<dbReference type="AlphaFoldDB" id="A0A1V4IRY5"/>
<keyword evidence="4" id="KW-0804">Transcription</keyword>
<feature type="domain" description="PRD" evidence="6">
    <location>
        <begin position="174"/>
        <end position="279"/>
    </location>
</feature>
<evidence type="ECO:0000313" key="7">
    <source>
        <dbReference type="EMBL" id="OPJ62580.1"/>
    </source>
</evidence>
<organism evidence="7 8">
    <name type="scientific">Clostridium oryzae</name>
    <dbReference type="NCBI Taxonomy" id="1450648"/>
    <lineage>
        <taxon>Bacteria</taxon>
        <taxon>Bacillati</taxon>
        <taxon>Bacillota</taxon>
        <taxon>Clostridia</taxon>
        <taxon>Eubacteriales</taxon>
        <taxon>Clostridiaceae</taxon>
        <taxon>Clostridium</taxon>
    </lineage>
</organism>
<dbReference type="RefSeq" id="WP_079423285.1">
    <property type="nucleotide sequence ID" value="NZ_MZGV01000014.1"/>
</dbReference>
<dbReference type="InterPro" id="IPR050661">
    <property type="entry name" value="BglG_antiterminators"/>
</dbReference>
<accession>A0A1V4IRY5</accession>
<evidence type="ECO:0000259" key="6">
    <source>
        <dbReference type="PROSITE" id="PS51372"/>
    </source>
</evidence>
<dbReference type="SUPFAM" id="SSF55804">
    <property type="entry name" value="Phoshotransferase/anion transport protein"/>
    <property type="match status" value="1"/>
</dbReference>
<dbReference type="PANTHER" id="PTHR30185">
    <property type="entry name" value="CRYPTIC BETA-GLUCOSIDE BGL OPERON ANTITERMINATOR"/>
    <property type="match status" value="1"/>
</dbReference>
<keyword evidence="1" id="KW-0677">Repeat</keyword>
<dbReference type="Gene3D" id="3.40.930.10">
    <property type="entry name" value="Mannitol-specific EII, Chain A"/>
    <property type="match status" value="1"/>
</dbReference>
<dbReference type="STRING" id="1450648.CLORY_17100"/>
<dbReference type="OrthoDB" id="3175596at2"/>
<dbReference type="Gene3D" id="1.10.1790.10">
    <property type="entry name" value="PRD domain"/>
    <property type="match status" value="2"/>
</dbReference>
<name>A0A1V4IRY5_9CLOT</name>
<dbReference type="EMBL" id="MZGV01000014">
    <property type="protein sequence ID" value="OPJ62580.1"/>
    <property type="molecule type" value="Genomic_DNA"/>
</dbReference>
<dbReference type="InterPro" id="IPR011608">
    <property type="entry name" value="PRD"/>
</dbReference>
<keyword evidence="2" id="KW-0805">Transcription regulation</keyword>
<dbReference type="InterPro" id="IPR036634">
    <property type="entry name" value="PRD_sf"/>
</dbReference>
<sequence>MVNAKALKVLNYLQNQDDWTTSLQLSLKLNVSLRSIKNYISEVKKENPDLIISSRNGYKVNKPEVQIFLKAANSLIPQTPEERIDYIIIKLVKIAEKSIDIYELSQEIYVSEATLKADLHKVKSKCYKFDLTLIVSGDNVYLEGLEKNKRRIINSIMYEKLNNNPLDINTIQNAFVDYDIEEIEAIILSEFKKYHYYINSYSLMNLVLHVVISIDRVKHNYIYDYIEENSKMLIKQHEYEIACDIAGELEKAYDIKYNENEIYELSLLIISHATNIDYEKGNNPNIDQLVGEECMKLVNDLTQEIRSEYYIDFNQPEFLVRFALHIKNLLIRIKSKHYSKNPLKDSIKNSYPFIYNCAVNISYIIKTYTGSPINEDEIAYITLHIGSALVNQKNLETKITCAILFPQYYDLDIKLAESLSSLFSDSLLIKNIVTKEKQLQNINVDFIISTVRFTNFTTLPFVIINTFLTERDRKLISNKIEEVKKHKHKLQFLGNLHSIFNKSLFQKDREFQNEKEAIDFMCSEMEAQGYINPYFKQEVFEREAMSSTAFNGIAIPHSMHMNAIRTGMFVVVNEPVFIIDSSAPESR</sequence>
<dbReference type="InterPro" id="IPR002178">
    <property type="entry name" value="PTS_EIIA_type-2_dom"/>
</dbReference>
<dbReference type="GO" id="GO:0006355">
    <property type="term" value="P:regulation of DNA-templated transcription"/>
    <property type="evidence" value="ECO:0007669"/>
    <property type="project" value="InterPro"/>
</dbReference>
<dbReference type="PROSITE" id="PS51372">
    <property type="entry name" value="PRD_2"/>
    <property type="match status" value="2"/>
</dbReference>
<dbReference type="InterPro" id="IPR007737">
    <property type="entry name" value="Mga_HTH"/>
</dbReference>
<dbReference type="Gene3D" id="1.10.10.10">
    <property type="entry name" value="Winged helix-like DNA-binding domain superfamily/Winged helix DNA-binding domain"/>
    <property type="match status" value="1"/>
</dbReference>
<evidence type="ECO:0000256" key="3">
    <source>
        <dbReference type="ARBA" id="ARBA00023159"/>
    </source>
</evidence>
<evidence type="ECO:0000256" key="2">
    <source>
        <dbReference type="ARBA" id="ARBA00023015"/>
    </source>
</evidence>
<evidence type="ECO:0000256" key="4">
    <source>
        <dbReference type="ARBA" id="ARBA00023163"/>
    </source>
</evidence>
<dbReference type="InterPro" id="IPR016152">
    <property type="entry name" value="PTrfase/Anion_transptr"/>
</dbReference>
<dbReference type="PROSITE" id="PS51094">
    <property type="entry name" value="PTS_EIIA_TYPE_2"/>
    <property type="match status" value="1"/>
</dbReference>
<dbReference type="Pfam" id="PF05043">
    <property type="entry name" value="Mga"/>
    <property type="match status" value="1"/>
</dbReference>
<feature type="domain" description="PTS EIIA type-2" evidence="5">
    <location>
        <begin position="498"/>
        <end position="587"/>
    </location>
</feature>
<comment type="caution">
    <text evidence="7">The sequence shown here is derived from an EMBL/GenBank/DDBJ whole genome shotgun (WGS) entry which is preliminary data.</text>
</comment>
<dbReference type="Pfam" id="PF00874">
    <property type="entry name" value="PRD"/>
    <property type="match status" value="2"/>
</dbReference>
<dbReference type="SUPFAM" id="SSF63520">
    <property type="entry name" value="PTS-regulatory domain, PRD"/>
    <property type="match status" value="2"/>
</dbReference>
<evidence type="ECO:0000259" key="5">
    <source>
        <dbReference type="PROSITE" id="PS51094"/>
    </source>
</evidence>
<evidence type="ECO:0000256" key="1">
    <source>
        <dbReference type="ARBA" id="ARBA00022737"/>
    </source>
</evidence>
<proteinExistence type="predicted"/>
<dbReference type="PANTHER" id="PTHR30185:SF12">
    <property type="entry name" value="TRANSCRIPTIONAL REGULATOR MANR"/>
    <property type="match status" value="1"/>
</dbReference>
<dbReference type="Pfam" id="PF00359">
    <property type="entry name" value="PTS_EIIA_2"/>
    <property type="match status" value="1"/>
</dbReference>
<protein>
    <submittedName>
        <fullName evidence="7">Putative licABCH operon regulator</fullName>
    </submittedName>
</protein>
<keyword evidence="3" id="KW-0010">Activator</keyword>
<dbReference type="Proteomes" id="UP000190080">
    <property type="component" value="Unassembled WGS sequence"/>
</dbReference>
<evidence type="ECO:0000313" key="8">
    <source>
        <dbReference type="Proteomes" id="UP000190080"/>
    </source>
</evidence>
<keyword evidence="8" id="KW-1185">Reference proteome</keyword>
<gene>
    <name evidence="7" type="primary">licR_1</name>
    <name evidence="7" type="ORF">CLORY_17100</name>
</gene>
<feature type="domain" description="PRD" evidence="6">
    <location>
        <begin position="289"/>
        <end position="395"/>
    </location>
</feature>
<reference evidence="7 8" key="1">
    <citation type="submission" date="2017-03" db="EMBL/GenBank/DDBJ databases">
        <title>Genome sequence of Clostridium oryzae DSM 28571.</title>
        <authorList>
            <person name="Poehlein A."/>
            <person name="Daniel R."/>
        </authorList>
    </citation>
    <scope>NUCLEOTIDE SEQUENCE [LARGE SCALE GENOMIC DNA]</scope>
    <source>
        <strain evidence="7 8">DSM 28571</strain>
    </source>
</reference>